<dbReference type="InterPro" id="IPR006311">
    <property type="entry name" value="TAT_signal"/>
</dbReference>
<proteinExistence type="predicted"/>
<evidence type="ECO:0000313" key="4">
    <source>
        <dbReference type="Proteomes" id="UP000612899"/>
    </source>
</evidence>
<sequence length="234" mass="24943">MREPTLRRVLAGFAVAATVAAGLVAATGTAAQAADRPSGAGNDTITKALDVGPASVGPYPTALSSQQLAMRDLFAKQTGRSTAALSGPWHFINRHSDKCLTVSGASVANNAGAVQYTCDYSAPHNEDWYFEDVYGTGNWWHVINAHSGKCLTISGASGANNAGAVQYTCEYNSPYNEEWYVYDVYGTGIYWHPINRNSGKCLTVSGASVANNASAVQYTCDYSLPFNEEWAIAY</sequence>
<keyword evidence="1" id="KW-0732">Signal</keyword>
<gene>
    <name evidence="3" type="ORF">Rhe02_63330</name>
</gene>
<dbReference type="EMBL" id="BONY01000047">
    <property type="protein sequence ID" value="GIH08266.1"/>
    <property type="molecule type" value="Genomic_DNA"/>
</dbReference>
<comment type="caution">
    <text evidence="3">The sequence shown here is derived from an EMBL/GenBank/DDBJ whole genome shotgun (WGS) entry which is preliminary data.</text>
</comment>
<reference evidence="3" key="1">
    <citation type="submission" date="2021-01" db="EMBL/GenBank/DDBJ databases">
        <title>Whole genome shotgun sequence of Rhizocola hellebori NBRC 109834.</title>
        <authorList>
            <person name="Komaki H."/>
            <person name="Tamura T."/>
        </authorList>
    </citation>
    <scope>NUCLEOTIDE SEQUENCE</scope>
    <source>
        <strain evidence="3">NBRC 109834</strain>
    </source>
</reference>
<dbReference type="RefSeq" id="WP_239124168.1">
    <property type="nucleotide sequence ID" value="NZ_BONY01000047.1"/>
</dbReference>
<dbReference type="PROSITE" id="PS51318">
    <property type="entry name" value="TAT"/>
    <property type="match status" value="1"/>
</dbReference>
<dbReference type="InterPro" id="IPR035992">
    <property type="entry name" value="Ricin_B-like_lectins"/>
</dbReference>
<dbReference type="Proteomes" id="UP000612899">
    <property type="component" value="Unassembled WGS sequence"/>
</dbReference>
<dbReference type="AlphaFoldDB" id="A0A8J3QCU0"/>
<evidence type="ECO:0000256" key="1">
    <source>
        <dbReference type="SAM" id="SignalP"/>
    </source>
</evidence>
<dbReference type="Pfam" id="PF00652">
    <property type="entry name" value="Ricin_B_lectin"/>
    <property type="match status" value="1"/>
</dbReference>
<protein>
    <recommendedName>
        <fullName evidence="2">Ricin B lectin domain-containing protein</fullName>
    </recommendedName>
</protein>
<dbReference type="PROSITE" id="PS50231">
    <property type="entry name" value="RICIN_B_LECTIN"/>
    <property type="match status" value="1"/>
</dbReference>
<keyword evidence="4" id="KW-1185">Reference proteome</keyword>
<feature type="signal peptide" evidence="1">
    <location>
        <begin position="1"/>
        <end position="33"/>
    </location>
</feature>
<name>A0A8J3QCU0_9ACTN</name>
<feature type="chain" id="PRO_5035174094" description="Ricin B lectin domain-containing protein" evidence="1">
    <location>
        <begin position="34"/>
        <end position="234"/>
    </location>
</feature>
<dbReference type="InterPro" id="IPR000772">
    <property type="entry name" value="Ricin_B_lectin"/>
</dbReference>
<accession>A0A8J3QCU0</accession>
<dbReference type="CDD" id="cd00161">
    <property type="entry name" value="beta-trefoil_Ricin-like"/>
    <property type="match status" value="1"/>
</dbReference>
<feature type="domain" description="Ricin B lectin" evidence="2">
    <location>
        <begin position="91"/>
        <end position="222"/>
    </location>
</feature>
<dbReference type="SUPFAM" id="SSF50370">
    <property type="entry name" value="Ricin B-like lectins"/>
    <property type="match status" value="1"/>
</dbReference>
<evidence type="ECO:0000259" key="2">
    <source>
        <dbReference type="Pfam" id="PF00652"/>
    </source>
</evidence>
<evidence type="ECO:0000313" key="3">
    <source>
        <dbReference type="EMBL" id="GIH08266.1"/>
    </source>
</evidence>
<organism evidence="3 4">
    <name type="scientific">Rhizocola hellebori</name>
    <dbReference type="NCBI Taxonomy" id="1392758"/>
    <lineage>
        <taxon>Bacteria</taxon>
        <taxon>Bacillati</taxon>
        <taxon>Actinomycetota</taxon>
        <taxon>Actinomycetes</taxon>
        <taxon>Micromonosporales</taxon>
        <taxon>Micromonosporaceae</taxon>
        <taxon>Rhizocola</taxon>
    </lineage>
</organism>
<dbReference type="Gene3D" id="2.80.10.50">
    <property type="match status" value="1"/>
</dbReference>